<organism evidence="1 2">
    <name type="scientific">Tritrichomonas foetus</name>
    <dbReference type="NCBI Taxonomy" id="1144522"/>
    <lineage>
        <taxon>Eukaryota</taxon>
        <taxon>Metamonada</taxon>
        <taxon>Parabasalia</taxon>
        <taxon>Tritrichomonadida</taxon>
        <taxon>Tritrichomonadidae</taxon>
        <taxon>Tritrichomonas</taxon>
    </lineage>
</organism>
<dbReference type="RefSeq" id="XP_068369767.1">
    <property type="nucleotide sequence ID" value="XM_068497004.1"/>
</dbReference>
<reference evidence="1" key="1">
    <citation type="submission" date="2016-10" db="EMBL/GenBank/DDBJ databases">
        <authorList>
            <person name="Benchimol M."/>
            <person name="Almeida L.G."/>
            <person name="Vasconcelos A.T."/>
            <person name="Perreira-Neves A."/>
            <person name="Rosa I.A."/>
            <person name="Tasca T."/>
            <person name="Bogo M.R."/>
            <person name="de Souza W."/>
        </authorList>
    </citation>
    <scope>NUCLEOTIDE SEQUENCE [LARGE SCALE GENOMIC DNA]</scope>
    <source>
        <strain evidence="1">K</strain>
    </source>
</reference>
<dbReference type="Proteomes" id="UP000179807">
    <property type="component" value="Unassembled WGS sequence"/>
</dbReference>
<dbReference type="AlphaFoldDB" id="A0A1J4KZE7"/>
<evidence type="ECO:0000313" key="2">
    <source>
        <dbReference type="Proteomes" id="UP000179807"/>
    </source>
</evidence>
<proteinExistence type="predicted"/>
<sequence length="117" mass="13666">MTVLKAQQLLEKIPTISACFEKLLHDSQFQPSDLEKIKDEFETYVHRITDLINNYQRSKTGEILQLFNQIADVFTRAYDSNCEISSIEKLHIRLQVIPIFNSFNQYICLSSEGMDNF</sequence>
<accession>A0A1J4KZE7</accession>
<gene>
    <name evidence="1" type="ORF">TRFO_13052</name>
</gene>
<keyword evidence="2" id="KW-1185">Reference proteome</keyword>
<dbReference type="EMBL" id="MLAK01000089">
    <property type="protein sequence ID" value="OHT16631.1"/>
    <property type="molecule type" value="Genomic_DNA"/>
</dbReference>
<comment type="caution">
    <text evidence="1">The sequence shown here is derived from an EMBL/GenBank/DDBJ whole genome shotgun (WGS) entry which is preliminary data.</text>
</comment>
<dbReference type="GeneID" id="94831708"/>
<name>A0A1J4KZE7_9EUKA</name>
<dbReference type="VEuPathDB" id="TrichDB:TRFO_13052"/>
<protein>
    <submittedName>
        <fullName evidence="1">Uncharacterized protein</fullName>
    </submittedName>
</protein>
<evidence type="ECO:0000313" key="1">
    <source>
        <dbReference type="EMBL" id="OHT16631.1"/>
    </source>
</evidence>